<dbReference type="GO" id="GO:0006508">
    <property type="term" value="P:proteolysis"/>
    <property type="evidence" value="ECO:0007669"/>
    <property type="project" value="UniProtKB-KW"/>
</dbReference>
<comment type="caution">
    <text evidence="14">The sequence shown here is derived from an EMBL/GenBank/DDBJ whole genome shotgun (WGS) entry which is preliminary data.</text>
</comment>
<accession>A0A940YFI9</accession>
<keyword evidence="3" id="KW-1003">Cell membrane</keyword>
<dbReference type="CDD" id="cd07328">
    <property type="entry name" value="M48_Ste24p_like"/>
    <property type="match status" value="1"/>
</dbReference>
<keyword evidence="15" id="KW-1185">Reference proteome</keyword>
<keyword evidence="5 12" id="KW-0812">Transmembrane</keyword>
<reference evidence="14 15" key="1">
    <citation type="submission" date="2021-04" db="EMBL/GenBank/DDBJ databases">
        <title>The genome sequence of Ideonella sp. 3Y2.</title>
        <authorList>
            <person name="Liu Y."/>
        </authorList>
    </citation>
    <scope>NUCLEOTIDE SEQUENCE [LARGE SCALE GENOMIC DNA]</scope>
    <source>
        <strain evidence="14 15">3Y2</strain>
    </source>
</reference>
<evidence type="ECO:0000256" key="12">
    <source>
        <dbReference type="SAM" id="Phobius"/>
    </source>
</evidence>
<evidence type="ECO:0000256" key="10">
    <source>
        <dbReference type="ARBA" id="ARBA00023049"/>
    </source>
</evidence>
<dbReference type="RefSeq" id="WP_210854545.1">
    <property type="nucleotide sequence ID" value="NZ_JAGQDD010000009.1"/>
</dbReference>
<keyword evidence="10" id="KW-0482">Metalloprotease</keyword>
<dbReference type="SUPFAM" id="SSF48452">
    <property type="entry name" value="TPR-like"/>
    <property type="match status" value="1"/>
</dbReference>
<evidence type="ECO:0000256" key="11">
    <source>
        <dbReference type="ARBA" id="ARBA00023136"/>
    </source>
</evidence>
<dbReference type="PANTHER" id="PTHR43221">
    <property type="entry name" value="PROTEASE HTPX"/>
    <property type="match status" value="1"/>
</dbReference>
<sequence length="633" mass="71222">MNDTDIEAMVARLEAHSAAHPWRYRIHVAALVLLGFVIVLAVAGGAGLLLLLVLAAVLALLWSGSPAVWLLVAKLGKLLLLLIWPLWSVLKQSMQSLFTRFDPPQGLVVGRAQAPVLFEQLDRLRRELKGPPVHEVQVFDEVQAAVVQHPRMGLVGWPRNYLRLGLPLLEALSPDEALAVVAHEYGHLRGAHGRFGAFVYRLRLSWSALLDQTARAEGRLGRWSSAWLRRFVPHFNAYTQVLARAEEYAADQTSVRWVGAAAAANALKRVNLAAAAWSQWHDELFRGVRDQPSPPTDRAQRWAALCRHSDPRAGDWWVQAADRPAEVMDTHPTPRRRLLAMGLGADAVEATPPPLAGPSAAEAWFGPGVASLREQLQQRWHESIAEDWTERHSEHRQWLARVAELQTLPERDHEAELELLNLRLRTEPEADLRAPLQARVDAEPDNALAHYLLGLAQLRADDVQGLQSLERVIALDPPSTKPACERAWEWLRSRDRDAAAHWQQRWHERHALEQARDRQLEKVSPTDRLAPPALDDAARHEVLRLLATQQAVRRAWVVRRLIDADPTVVVHLVVLELGWWARLRRQHADIVSALARQPWPMGCHLLTAHTRRRPKAEKVDGAWCAVNPRTASA</sequence>
<protein>
    <submittedName>
        <fullName evidence="14">M48 family metallopeptidase</fullName>
    </submittedName>
</protein>
<dbReference type="GO" id="GO:0005886">
    <property type="term" value="C:plasma membrane"/>
    <property type="evidence" value="ECO:0007669"/>
    <property type="project" value="UniProtKB-SubCell"/>
</dbReference>
<dbReference type="Proteomes" id="UP000676246">
    <property type="component" value="Unassembled WGS sequence"/>
</dbReference>
<evidence type="ECO:0000256" key="2">
    <source>
        <dbReference type="ARBA" id="ARBA00004651"/>
    </source>
</evidence>
<dbReference type="InterPro" id="IPR050083">
    <property type="entry name" value="HtpX_protease"/>
</dbReference>
<dbReference type="GO" id="GO:0046872">
    <property type="term" value="F:metal ion binding"/>
    <property type="evidence" value="ECO:0007669"/>
    <property type="project" value="UniProtKB-KW"/>
</dbReference>
<keyword evidence="6" id="KW-0479">Metal-binding</keyword>
<evidence type="ECO:0000256" key="5">
    <source>
        <dbReference type="ARBA" id="ARBA00022692"/>
    </source>
</evidence>
<evidence type="ECO:0000256" key="1">
    <source>
        <dbReference type="ARBA" id="ARBA00001947"/>
    </source>
</evidence>
<feature type="transmembrane region" description="Helical" evidence="12">
    <location>
        <begin position="67"/>
        <end position="90"/>
    </location>
</feature>
<evidence type="ECO:0000256" key="7">
    <source>
        <dbReference type="ARBA" id="ARBA00022801"/>
    </source>
</evidence>
<evidence type="ECO:0000259" key="13">
    <source>
        <dbReference type="Pfam" id="PF01435"/>
    </source>
</evidence>
<evidence type="ECO:0000256" key="3">
    <source>
        <dbReference type="ARBA" id="ARBA00022475"/>
    </source>
</evidence>
<proteinExistence type="predicted"/>
<organism evidence="14 15">
    <name type="scientific">Ideonella alba</name>
    <dbReference type="NCBI Taxonomy" id="2824118"/>
    <lineage>
        <taxon>Bacteria</taxon>
        <taxon>Pseudomonadati</taxon>
        <taxon>Pseudomonadota</taxon>
        <taxon>Betaproteobacteria</taxon>
        <taxon>Burkholderiales</taxon>
        <taxon>Sphaerotilaceae</taxon>
        <taxon>Ideonella</taxon>
    </lineage>
</organism>
<comment type="cofactor">
    <cofactor evidence="1">
        <name>Zn(2+)</name>
        <dbReference type="ChEBI" id="CHEBI:29105"/>
    </cofactor>
</comment>
<evidence type="ECO:0000313" key="15">
    <source>
        <dbReference type="Proteomes" id="UP000676246"/>
    </source>
</evidence>
<keyword evidence="11 12" id="KW-0472">Membrane</keyword>
<evidence type="ECO:0000313" key="14">
    <source>
        <dbReference type="EMBL" id="MBQ0931572.1"/>
    </source>
</evidence>
<keyword evidence="4" id="KW-0645">Protease</keyword>
<feature type="domain" description="Peptidase M48" evidence="13">
    <location>
        <begin position="165"/>
        <end position="339"/>
    </location>
</feature>
<dbReference type="Gene3D" id="3.30.2010.10">
    <property type="entry name" value="Metalloproteases ('zincins'), catalytic domain"/>
    <property type="match status" value="1"/>
</dbReference>
<keyword evidence="7" id="KW-0378">Hydrolase</keyword>
<evidence type="ECO:0000256" key="6">
    <source>
        <dbReference type="ARBA" id="ARBA00022723"/>
    </source>
</evidence>
<comment type="subcellular location">
    <subcellularLocation>
        <location evidence="2">Cell membrane</location>
        <topology evidence="2">Multi-pass membrane protein</topology>
    </subcellularLocation>
</comment>
<dbReference type="AlphaFoldDB" id="A0A940YFI9"/>
<evidence type="ECO:0000256" key="8">
    <source>
        <dbReference type="ARBA" id="ARBA00022833"/>
    </source>
</evidence>
<keyword evidence="9 12" id="KW-1133">Transmembrane helix</keyword>
<dbReference type="Pfam" id="PF01435">
    <property type="entry name" value="Peptidase_M48"/>
    <property type="match status" value="1"/>
</dbReference>
<dbReference type="InterPro" id="IPR001915">
    <property type="entry name" value="Peptidase_M48"/>
</dbReference>
<evidence type="ECO:0000256" key="9">
    <source>
        <dbReference type="ARBA" id="ARBA00022989"/>
    </source>
</evidence>
<dbReference type="GO" id="GO:0004222">
    <property type="term" value="F:metalloendopeptidase activity"/>
    <property type="evidence" value="ECO:0007669"/>
    <property type="project" value="InterPro"/>
</dbReference>
<name>A0A940YFI9_9BURK</name>
<dbReference type="EMBL" id="JAGQDD010000009">
    <property type="protein sequence ID" value="MBQ0931572.1"/>
    <property type="molecule type" value="Genomic_DNA"/>
</dbReference>
<gene>
    <name evidence="14" type="ORF">KAK03_13885</name>
</gene>
<keyword evidence="8" id="KW-0862">Zinc</keyword>
<feature type="transmembrane region" description="Helical" evidence="12">
    <location>
        <begin position="28"/>
        <end position="61"/>
    </location>
</feature>
<dbReference type="InterPro" id="IPR011990">
    <property type="entry name" value="TPR-like_helical_dom_sf"/>
</dbReference>
<dbReference type="PANTHER" id="PTHR43221:SF1">
    <property type="entry name" value="PROTEASE HTPX"/>
    <property type="match status" value="1"/>
</dbReference>
<evidence type="ECO:0000256" key="4">
    <source>
        <dbReference type="ARBA" id="ARBA00022670"/>
    </source>
</evidence>